<dbReference type="PIRSF" id="PIRSF015582">
    <property type="entry name" value="Cit_lyase_B"/>
    <property type="match status" value="1"/>
</dbReference>
<dbReference type="PATRIC" id="fig|883079.3.peg.156"/>
<comment type="cofactor">
    <cofactor evidence="1">
        <name>Mg(2+)</name>
        <dbReference type="ChEBI" id="CHEBI:18420"/>
    </cofactor>
</comment>
<evidence type="ECO:0000256" key="5">
    <source>
        <dbReference type="PIRSR" id="PIRSR015582-1"/>
    </source>
</evidence>
<keyword evidence="4 6" id="KW-0460">Magnesium</keyword>
<dbReference type="GO" id="GO:0006107">
    <property type="term" value="P:oxaloacetate metabolic process"/>
    <property type="evidence" value="ECO:0007669"/>
    <property type="project" value="TreeGrafter"/>
</dbReference>
<keyword evidence="3 6" id="KW-0479">Metal-binding</keyword>
<keyword evidence="9" id="KW-1185">Reference proteome</keyword>
<dbReference type="GO" id="GO:0000287">
    <property type="term" value="F:magnesium ion binding"/>
    <property type="evidence" value="ECO:0007669"/>
    <property type="project" value="TreeGrafter"/>
</dbReference>
<evidence type="ECO:0000256" key="2">
    <source>
        <dbReference type="ARBA" id="ARBA00005568"/>
    </source>
</evidence>
<gene>
    <name evidence="8" type="ORF">HMPREF9696_00149</name>
</gene>
<evidence type="ECO:0000256" key="3">
    <source>
        <dbReference type="ARBA" id="ARBA00022723"/>
    </source>
</evidence>
<evidence type="ECO:0000313" key="8">
    <source>
        <dbReference type="EMBL" id="EKS42606.1"/>
    </source>
</evidence>
<protein>
    <recommendedName>
        <fullName evidence="7">HpcH/HpaI aldolase/citrate lyase domain-containing protein</fullName>
    </recommendedName>
</protein>
<name>K8PLZ0_9BRAD</name>
<dbReference type="InterPro" id="IPR015813">
    <property type="entry name" value="Pyrv/PenolPyrv_kinase-like_dom"/>
</dbReference>
<sequence>MMNSRERISFLAPLFVPATRPDRYFKAASSGADGIIIDLEDAVAANEKDAARETLKTAALPPNAIVRVNAFGTRWHEADVVAMKGLGIAGIMLPKAETAGHLESVRAVLGDMPVISLIESAHGVAGVREVAAHSDRLAFGYIDFSADLGCGMDRDALLMARAEIVLASRLAQLPAPLEGVTPSFDDPALVEDDARYAAAMGFGGKLCIHPKQIAPTLAGFRPSQRDVEWATKIANSGDGAVSVDGMMVDAPVRLRAQRILAAAKACDAAGATP</sequence>
<dbReference type="InterPro" id="IPR005000">
    <property type="entry name" value="Aldolase/citrate-lyase_domain"/>
</dbReference>
<organism evidence="8 9">
    <name type="scientific">Afipia clevelandensis ATCC 49720</name>
    <dbReference type="NCBI Taxonomy" id="883079"/>
    <lineage>
        <taxon>Bacteria</taxon>
        <taxon>Pseudomonadati</taxon>
        <taxon>Pseudomonadota</taxon>
        <taxon>Alphaproteobacteria</taxon>
        <taxon>Hyphomicrobiales</taxon>
        <taxon>Nitrobacteraceae</taxon>
        <taxon>Afipia</taxon>
    </lineage>
</organism>
<dbReference type="Pfam" id="PF03328">
    <property type="entry name" value="HpcH_HpaI"/>
    <property type="match status" value="1"/>
</dbReference>
<accession>K8PLZ0</accession>
<dbReference type="PANTHER" id="PTHR32308">
    <property type="entry name" value="LYASE BETA SUBUNIT, PUTATIVE (AFU_ORTHOLOGUE AFUA_4G13030)-RELATED"/>
    <property type="match status" value="1"/>
</dbReference>
<dbReference type="InterPro" id="IPR011206">
    <property type="entry name" value="Citrate_lyase_beta/mcl1/mcl2"/>
</dbReference>
<dbReference type="Proteomes" id="UP000001095">
    <property type="component" value="Unassembled WGS sequence"/>
</dbReference>
<dbReference type="Gene3D" id="3.20.20.60">
    <property type="entry name" value="Phosphoenolpyruvate-binding domains"/>
    <property type="match status" value="1"/>
</dbReference>
<reference evidence="8 9" key="1">
    <citation type="submission" date="2012-04" db="EMBL/GenBank/DDBJ databases">
        <title>The Genome Sequence of Afipia clevelandensis ATCC 49720.</title>
        <authorList>
            <consortium name="The Broad Institute Genome Sequencing Platform"/>
            <person name="Earl A."/>
            <person name="Ward D."/>
            <person name="Feldgarden M."/>
            <person name="Gevers D."/>
            <person name="Huys G."/>
            <person name="Walker B."/>
            <person name="Young S.K."/>
            <person name="Zeng Q."/>
            <person name="Gargeya S."/>
            <person name="Fitzgerald M."/>
            <person name="Haas B."/>
            <person name="Abouelleil A."/>
            <person name="Alvarado L."/>
            <person name="Arachchi H.M."/>
            <person name="Berlin A."/>
            <person name="Chapman S.B."/>
            <person name="Goldberg J."/>
            <person name="Griggs A."/>
            <person name="Gujja S."/>
            <person name="Hansen M."/>
            <person name="Howarth C."/>
            <person name="Imamovic A."/>
            <person name="Larimer J."/>
            <person name="McCowen C."/>
            <person name="Montmayeur A."/>
            <person name="Murphy C."/>
            <person name="Neiman D."/>
            <person name="Pearson M."/>
            <person name="Priest M."/>
            <person name="Roberts A."/>
            <person name="Saif S."/>
            <person name="Shea T."/>
            <person name="Sisk P."/>
            <person name="Sykes S."/>
            <person name="Wortman J."/>
            <person name="Nusbaum C."/>
            <person name="Birren B."/>
        </authorList>
    </citation>
    <scope>NUCLEOTIDE SEQUENCE [LARGE SCALE GENOMIC DNA]</scope>
    <source>
        <strain evidence="8 9">ATCC 49720</strain>
    </source>
</reference>
<dbReference type="HOGENOM" id="CLU_044864_2_0_5"/>
<proteinExistence type="inferred from homology"/>
<dbReference type="PANTHER" id="PTHR32308:SF10">
    <property type="entry name" value="CITRATE LYASE SUBUNIT BETA"/>
    <property type="match status" value="1"/>
</dbReference>
<dbReference type="AlphaFoldDB" id="K8PLZ0"/>
<evidence type="ECO:0000256" key="6">
    <source>
        <dbReference type="PIRSR" id="PIRSR015582-2"/>
    </source>
</evidence>
<comment type="similarity">
    <text evidence="2">Belongs to the HpcH/HpaI aldolase family.</text>
</comment>
<feature type="binding site" evidence="6">
    <location>
        <position position="143"/>
    </location>
    <ligand>
        <name>Mg(2+)</name>
        <dbReference type="ChEBI" id="CHEBI:18420"/>
    </ligand>
</feature>
<evidence type="ECO:0000313" key="9">
    <source>
        <dbReference type="Proteomes" id="UP000001095"/>
    </source>
</evidence>
<evidence type="ECO:0000256" key="1">
    <source>
        <dbReference type="ARBA" id="ARBA00001946"/>
    </source>
</evidence>
<dbReference type="GO" id="GO:0003824">
    <property type="term" value="F:catalytic activity"/>
    <property type="evidence" value="ECO:0007669"/>
    <property type="project" value="InterPro"/>
</dbReference>
<dbReference type="EMBL" id="AGWY01000001">
    <property type="protein sequence ID" value="EKS42606.1"/>
    <property type="molecule type" value="Genomic_DNA"/>
</dbReference>
<dbReference type="SUPFAM" id="SSF51621">
    <property type="entry name" value="Phosphoenolpyruvate/pyruvate domain"/>
    <property type="match status" value="1"/>
</dbReference>
<feature type="domain" description="HpcH/HpaI aldolase/citrate lyase" evidence="7">
    <location>
        <begin position="14"/>
        <end position="210"/>
    </location>
</feature>
<comment type="caution">
    <text evidence="8">The sequence shown here is derived from an EMBL/GenBank/DDBJ whole genome shotgun (WGS) entry which is preliminary data.</text>
</comment>
<evidence type="ECO:0000259" key="7">
    <source>
        <dbReference type="Pfam" id="PF03328"/>
    </source>
</evidence>
<feature type="binding site" evidence="5">
    <location>
        <position position="119"/>
    </location>
    <ligand>
        <name>substrate</name>
    </ligand>
</feature>
<evidence type="ECO:0000256" key="4">
    <source>
        <dbReference type="ARBA" id="ARBA00022842"/>
    </source>
</evidence>
<dbReference type="InterPro" id="IPR040442">
    <property type="entry name" value="Pyrv_kinase-like_dom_sf"/>
</dbReference>
<feature type="binding site" evidence="5">
    <location>
        <position position="67"/>
    </location>
    <ligand>
        <name>substrate</name>
    </ligand>
</feature>
<feature type="binding site" evidence="6">
    <location>
        <position position="119"/>
    </location>
    <ligand>
        <name>Mg(2+)</name>
        <dbReference type="ChEBI" id="CHEBI:18420"/>
    </ligand>
</feature>
<dbReference type="OrthoDB" id="9800547at2"/>
<dbReference type="RefSeq" id="WP_002711015.1">
    <property type="nucleotide sequence ID" value="NZ_KB375281.1"/>
</dbReference>